<dbReference type="PANTHER" id="PTHR43798">
    <property type="entry name" value="MONOACYLGLYCEROL LIPASE"/>
    <property type="match status" value="1"/>
</dbReference>
<proteinExistence type="predicted"/>
<dbReference type="PRINTS" id="PR00111">
    <property type="entry name" value="ABHYDROLASE"/>
</dbReference>
<dbReference type="RefSeq" id="WP_092468817.1">
    <property type="nucleotide sequence ID" value="NZ_FOOX01000002.1"/>
</dbReference>
<dbReference type="Proteomes" id="UP000199337">
    <property type="component" value="Unassembled WGS sequence"/>
</dbReference>
<organism evidence="2 3">
    <name type="scientific">Desulfotruncus arcticus DSM 17038</name>
    <dbReference type="NCBI Taxonomy" id="1121424"/>
    <lineage>
        <taxon>Bacteria</taxon>
        <taxon>Bacillati</taxon>
        <taxon>Bacillota</taxon>
        <taxon>Clostridia</taxon>
        <taxon>Eubacteriales</taxon>
        <taxon>Desulfallaceae</taxon>
        <taxon>Desulfotruncus</taxon>
    </lineage>
</organism>
<evidence type="ECO:0000313" key="3">
    <source>
        <dbReference type="Proteomes" id="UP000199337"/>
    </source>
</evidence>
<dbReference type="OrthoDB" id="9776303at2"/>
<feature type="domain" description="AB hydrolase-1" evidence="1">
    <location>
        <begin position="72"/>
        <end position="339"/>
    </location>
</feature>
<dbReference type="Gene3D" id="3.40.50.1820">
    <property type="entry name" value="alpha/beta hydrolase"/>
    <property type="match status" value="1"/>
</dbReference>
<evidence type="ECO:0000259" key="1">
    <source>
        <dbReference type="Pfam" id="PF12697"/>
    </source>
</evidence>
<dbReference type="InterPro" id="IPR029058">
    <property type="entry name" value="AB_hydrolase_fold"/>
</dbReference>
<gene>
    <name evidence="2" type="ORF">SAMN05660649_00739</name>
</gene>
<sequence>MSAGKRARMVVLIPAGLVALLVLAATGYVVRNVTYSSWDTSRVTRAGLVEHQVGVDGSLLNYAEGPDNGPALLLIHGQLTDWRHWNRVLPELSKRYHVFAVDCYGHGRSAHVPEKYSAKALAADLRQFLTRVVGEPATVAGHSSGGLVAARLAADAPEQVRGVILEDPPFFSSVLPRAKKTFNHVGLATTAHEFLRSGEKDFTAFYIRHDAMWDLFKGAKDSIQRSALSARKKNPEEPLMLFYMPPSFNEMFRAMQSYDPRFGEAFYDNTFHQDFDHAETLARITVPTVLIHTNWSYNDNGILLAAMSGEDAQRVRSLLKDVEFFKVDSGHGFHFEHPDHFNRIVLDLEKRVRN</sequence>
<dbReference type="EMBL" id="FOOX01000002">
    <property type="protein sequence ID" value="SFG11698.1"/>
    <property type="molecule type" value="Genomic_DNA"/>
</dbReference>
<keyword evidence="3" id="KW-1185">Reference proteome</keyword>
<accession>A0A1I2P6F8</accession>
<dbReference type="InterPro" id="IPR050266">
    <property type="entry name" value="AB_hydrolase_sf"/>
</dbReference>
<dbReference type="PANTHER" id="PTHR43798:SF33">
    <property type="entry name" value="HYDROLASE, PUTATIVE (AFU_ORTHOLOGUE AFUA_2G14860)-RELATED"/>
    <property type="match status" value="1"/>
</dbReference>
<dbReference type="InterPro" id="IPR000073">
    <property type="entry name" value="AB_hydrolase_1"/>
</dbReference>
<name>A0A1I2P6F8_9FIRM</name>
<dbReference type="Pfam" id="PF12697">
    <property type="entry name" value="Abhydrolase_6"/>
    <property type="match status" value="1"/>
</dbReference>
<protein>
    <submittedName>
        <fullName evidence="2">Pimeloyl-ACP methyl ester carboxylesterase</fullName>
    </submittedName>
</protein>
<dbReference type="ESTHER" id="9firm-a0a1i2p6f8">
    <property type="family name" value="Zearalenone-hydrolase-fam2"/>
</dbReference>
<dbReference type="AlphaFoldDB" id="A0A1I2P6F8"/>
<evidence type="ECO:0000313" key="2">
    <source>
        <dbReference type="EMBL" id="SFG11698.1"/>
    </source>
</evidence>
<dbReference type="STRING" id="341036.SAMN05660649_00739"/>
<dbReference type="GO" id="GO:0016020">
    <property type="term" value="C:membrane"/>
    <property type="evidence" value="ECO:0007669"/>
    <property type="project" value="TreeGrafter"/>
</dbReference>
<reference evidence="3" key="1">
    <citation type="submission" date="2016-10" db="EMBL/GenBank/DDBJ databases">
        <authorList>
            <person name="Varghese N."/>
            <person name="Submissions S."/>
        </authorList>
    </citation>
    <scope>NUCLEOTIDE SEQUENCE [LARGE SCALE GENOMIC DNA]</scope>
    <source>
        <strain evidence="3">DSM 17038</strain>
    </source>
</reference>
<dbReference type="SUPFAM" id="SSF53474">
    <property type="entry name" value="alpha/beta-Hydrolases"/>
    <property type="match status" value="1"/>
</dbReference>